<accession>A0A8B9PJ19</accession>
<reference evidence="2" key="1">
    <citation type="submission" date="2025-08" db="UniProtKB">
        <authorList>
            <consortium name="Ensembl"/>
        </authorList>
    </citation>
    <scope>IDENTIFICATION</scope>
</reference>
<feature type="compositionally biased region" description="Basic and acidic residues" evidence="1">
    <location>
        <begin position="50"/>
        <end position="61"/>
    </location>
</feature>
<reference evidence="2" key="2">
    <citation type="submission" date="2025-09" db="UniProtKB">
        <authorList>
            <consortium name="Ensembl"/>
        </authorList>
    </citation>
    <scope>IDENTIFICATION</scope>
</reference>
<feature type="region of interest" description="Disordered" evidence="1">
    <location>
        <begin position="37"/>
        <end position="70"/>
    </location>
</feature>
<dbReference type="Ensembl" id="ENSAOWT00000014585.1">
    <property type="protein sequence ID" value="ENSAOWP00000012839.1"/>
    <property type="gene ID" value="ENSAOWG00000008767.1"/>
</dbReference>
<keyword evidence="3" id="KW-1185">Reference proteome</keyword>
<proteinExistence type="predicted"/>
<evidence type="ECO:0000313" key="3">
    <source>
        <dbReference type="Proteomes" id="UP000694424"/>
    </source>
</evidence>
<dbReference type="Proteomes" id="UP000694424">
    <property type="component" value="Unplaced"/>
</dbReference>
<sequence length="70" mass="7729">MQPPPPAQRETESCYSLFTSSNDSHEVLATRVPELPYHPTKMRGTNSWHSLREGSDSRGNTDKTVATAGL</sequence>
<dbReference type="AlphaFoldDB" id="A0A8B9PJ19"/>
<organism evidence="2 3">
    <name type="scientific">Apteryx owenii</name>
    <name type="common">Little spotted kiwi</name>
    <dbReference type="NCBI Taxonomy" id="8824"/>
    <lineage>
        <taxon>Eukaryota</taxon>
        <taxon>Metazoa</taxon>
        <taxon>Chordata</taxon>
        <taxon>Craniata</taxon>
        <taxon>Vertebrata</taxon>
        <taxon>Euteleostomi</taxon>
        <taxon>Archelosauria</taxon>
        <taxon>Archosauria</taxon>
        <taxon>Dinosauria</taxon>
        <taxon>Saurischia</taxon>
        <taxon>Theropoda</taxon>
        <taxon>Coelurosauria</taxon>
        <taxon>Aves</taxon>
        <taxon>Palaeognathae</taxon>
        <taxon>Apterygiformes</taxon>
        <taxon>Apterygidae</taxon>
        <taxon>Apteryx</taxon>
    </lineage>
</organism>
<evidence type="ECO:0000313" key="2">
    <source>
        <dbReference type="Ensembl" id="ENSAOWP00000012839.1"/>
    </source>
</evidence>
<protein>
    <submittedName>
        <fullName evidence="2">Uncharacterized protein</fullName>
    </submittedName>
</protein>
<name>A0A8B9PJ19_APTOW</name>
<evidence type="ECO:0000256" key="1">
    <source>
        <dbReference type="SAM" id="MobiDB-lite"/>
    </source>
</evidence>